<evidence type="ECO:0000256" key="2">
    <source>
        <dbReference type="ARBA" id="ARBA00022723"/>
    </source>
</evidence>
<dbReference type="PANTHER" id="PTHR30502:SF0">
    <property type="entry name" value="PHOSPHOENOLPYRUVATE CARBOXYLASE FAMILY PROTEIN"/>
    <property type="match status" value="1"/>
</dbReference>
<reference evidence="6" key="1">
    <citation type="journal article" date="2019" name="Int. J. Syst. Evol. Microbiol.">
        <title>The Global Catalogue of Microorganisms (GCM) 10K type strain sequencing project: providing services to taxonomists for standard genome sequencing and annotation.</title>
        <authorList>
            <consortium name="The Broad Institute Genomics Platform"/>
            <consortium name="The Broad Institute Genome Sequencing Center for Infectious Disease"/>
            <person name="Wu L."/>
            <person name="Ma J."/>
        </authorList>
    </citation>
    <scope>NUCLEOTIDE SEQUENCE [LARGE SCALE GENOMIC DNA]</scope>
    <source>
        <strain evidence="6">TISTR 1511</strain>
    </source>
</reference>
<gene>
    <name evidence="5" type="ORF">ACFSUQ_08445</name>
</gene>
<evidence type="ECO:0000259" key="4">
    <source>
        <dbReference type="Pfam" id="PF03328"/>
    </source>
</evidence>
<evidence type="ECO:0000256" key="3">
    <source>
        <dbReference type="ARBA" id="ARBA00023239"/>
    </source>
</evidence>
<feature type="domain" description="HpcH/HpaI aldolase/citrate lyase" evidence="4">
    <location>
        <begin position="23"/>
        <end position="248"/>
    </location>
</feature>
<evidence type="ECO:0000256" key="1">
    <source>
        <dbReference type="ARBA" id="ARBA00005568"/>
    </source>
</evidence>
<protein>
    <submittedName>
        <fullName evidence="5">Aldolase/citrate lyase family protein</fullName>
    </submittedName>
</protein>
<keyword evidence="3 5" id="KW-0456">Lyase</keyword>
<sequence length="271" mass="28792">MPHTAALPPTFKQVMAATDRSLIGMWLCSGSPMVTEIAAGSGLDWLMIDGEHAPLSLETVQRQLQIAAAYRVTPVVRVPTNDKVLIKQYLDLGAQNLIVPMVNSAADAEAAVSALRYPPQGVRGVGAALSRGARWNRVDNYLHRANDELVSLLVQIETAEAVANAAEIAAVDGVDGMFIGPNDLAASMGLIGQPSHPDVKQQMQQVIDVARAHNMPVGITEFNLNAAQEYVDAGLNFVLAGADVALLARSTEALATRFIAGGDTRPERASY</sequence>
<dbReference type="SUPFAM" id="SSF51621">
    <property type="entry name" value="Phosphoenolpyruvate/pyruvate domain"/>
    <property type="match status" value="1"/>
</dbReference>
<dbReference type="InterPro" id="IPR015813">
    <property type="entry name" value="Pyrv/PenolPyrv_kinase-like_dom"/>
</dbReference>
<dbReference type="InterPro" id="IPR050251">
    <property type="entry name" value="HpcH-HpaI_aldolase"/>
</dbReference>
<comment type="caution">
    <text evidence="5">The sequence shown here is derived from an EMBL/GenBank/DDBJ whole genome shotgun (WGS) entry which is preliminary data.</text>
</comment>
<dbReference type="PANTHER" id="PTHR30502">
    <property type="entry name" value="2-KETO-3-DEOXY-L-RHAMNONATE ALDOLASE"/>
    <property type="match status" value="1"/>
</dbReference>
<accession>A0ABW5RJQ7</accession>
<keyword evidence="6" id="KW-1185">Reference proteome</keyword>
<dbReference type="EMBL" id="JBHUNF010000004">
    <property type="protein sequence ID" value="MFD2675318.1"/>
    <property type="molecule type" value="Genomic_DNA"/>
</dbReference>
<dbReference type="InterPro" id="IPR005000">
    <property type="entry name" value="Aldolase/citrate-lyase_domain"/>
</dbReference>
<comment type="similarity">
    <text evidence="1">Belongs to the HpcH/HpaI aldolase family.</text>
</comment>
<evidence type="ECO:0000313" key="5">
    <source>
        <dbReference type="EMBL" id="MFD2675318.1"/>
    </source>
</evidence>
<dbReference type="Proteomes" id="UP001597453">
    <property type="component" value="Unassembled WGS sequence"/>
</dbReference>
<keyword evidence="2" id="KW-0479">Metal-binding</keyword>
<dbReference type="GO" id="GO:0016829">
    <property type="term" value="F:lyase activity"/>
    <property type="evidence" value="ECO:0007669"/>
    <property type="project" value="UniProtKB-KW"/>
</dbReference>
<proteinExistence type="inferred from homology"/>
<name>A0ABW5RJQ7_9MICO</name>
<dbReference type="InterPro" id="IPR040442">
    <property type="entry name" value="Pyrv_kinase-like_dom_sf"/>
</dbReference>
<organism evidence="5 6">
    <name type="scientific">Gulosibacter bifidus</name>
    <dbReference type="NCBI Taxonomy" id="272239"/>
    <lineage>
        <taxon>Bacteria</taxon>
        <taxon>Bacillati</taxon>
        <taxon>Actinomycetota</taxon>
        <taxon>Actinomycetes</taxon>
        <taxon>Micrococcales</taxon>
        <taxon>Microbacteriaceae</taxon>
        <taxon>Gulosibacter</taxon>
    </lineage>
</organism>
<dbReference type="Gene3D" id="3.20.20.60">
    <property type="entry name" value="Phosphoenolpyruvate-binding domains"/>
    <property type="match status" value="1"/>
</dbReference>
<evidence type="ECO:0000313" key="6">
    <source>
        <dbReference type="Proteomes" id="UP001597453"/>
    </source>
</evidence>
<dbReference type="RefSeq" id="WP_066058727.1">
    <property type="nucleotide sequence ID" value="NZ_JBHUNF010000004.1"/>
</dbReference>
<dbReference type="Pfam" id="PF03328">
    <property type="entry name" value="HpcH_HpaI"/>
    <property type="match status" value="1"/>
</dbReference>